<dbReference type="InterPro" id="IPR008270">
    <property type="entry name" value="Glyco_hydro_25_AS"/>
</dbReference>
<feature type="repeat" description="Cell wall-binding" evidence="5">
    <location>
        <begin position="225"/>
        <end position="244"/>
    </location>
</feature>
<evidence type="ECO:0000256" key="1">
    <source>
        <dbReference type="ARBA" id="ARBA00010646"/>
    </source>
</evidence>
<dbReference type="GO" id="GO:0003796">
    <property type="term" value="F:lysozyme activity"/>
    <property type="evidence" value="ECO:0007669"/>
    <property type="project" value="UniProtKB-EC"/>
</dbReference>
<evidence type="ECO:0000256" key="7">
    <source>
        <dbReference type="SAM" id="SignalP"/>
    </source>
</evidence>
<dbReference type="CDD" id="cd06525">
    <property type="entry name" value="GH25_Lyc-like"/>
    <property type="match status" value="1"/>
</dbReference>
<feature type="repeat" description="Cell wall-binding" evidence="5">
    <location>
        <begin position="105"/>
        <end position="124"/>
    </location>
</feature>
<dbReference type="EC" id="3.2.1.17" evidence="6"/>
<dbReference type="KEGG" id="cbei:LF65_03047"/>
<feature type="repeat" description="Cell wall-binding" evidence="5">
    <location>
        <begin position="125"/>
        <end position="144"/>
    </location>
</feature>
<dbReference type="InterPro" id="IPR017853">
    <property type="entry name" value="GH"/>
</dbReference>
<dbReference type="Gene3D" id="3.20.20.80">
    <property type="entry name" value="Glycosidases"/>
    <property type="match status" value="1"/>
</dbReference>
<reference evidence="8" key="2">
    <citation type="submission" date="2016-02" db="EMBL/GenBank/DDBJ databases">
        <title>Genome sequence of Clostridium beijerinckii strain 59B.</title>
        <authorList>
            <person name="Little G.T."/>
            <person name="Minton N.P."/>
        </authorList>
    </citation>
    <scope>NUCLEOTIDE SEQUENCE</scope>
    <source>
        <strain evidence="8">NCIMB 14988</strain>
    </source>
</reference>
<dbReference type="AlphaFoldDB" id="A0A0B5QBK7"/>
<reference evidence="9" key="3">
    <citation type="submission" date="2020-05" db="EMBL/GenBank/DDBJ databases">
        <title>Genomic insights into acetone-butanol-ethanol (ABE) fermentation by sequencing solventogenic clostridia strains.</title>
        <authorList>
            <person name="Brown S."/>
        </authorList>
    </citation>
    <scope>NUCLEOTIDE SEQUENCE</scope>
    <source>
        <strain evidence="9">DJ126</strain>
    </source>
</reference>
<dbReference type="PROSITE" id="PS51170">
    <property type="entry name" value="CW"/>
    <property type="match status" value="6"/>
</dbReference>
<evidence type="ECO:0000313" key="10">
    <source>
        <dbReference type="Proteomes" id="UP000031866"/>
    </source>
</evidence>
<dbReference type="PROSITE" id="PS51904">
    <property type="entry name" value="GLYCOSYL_HYDROL_F25_2"/>
    <property type="match status" value="1"/>
</dbReference>
<protein>
    <recommendedName>
        <fullName evidence="6">Lysozyme</fullName>
        <ecNumber evidence="6">3.2.1.17</ecNumber>
    </recommendedName>
</protein>
<evidence type="ECO:0000256" key="4">
    <source>
        <dbReference type="ARBA" id="ARBA00023295"/>
    </source>
</evidence>
<dbReference type="Gene3D" id="2.10.270.10">
    <property type="entry name" value="Cholin Binding"/>
    <property type="match status" value="2"/>
</dbReference>
<dbReference type="Pfam" id="PF01473">
    <property type="entry name" value="Choline_bind_1"/>
    <property type="match status" value="4"/>
</dbReference>
<dbReference type="InterPro" id="IPR018077">
    <property type="entry name" value="Glyco_hydro_fam25_subgr"/>
</dbReference>
<evidence type="ECO:0000256" key="2">
    <source>
        <dbReference type="ARBA" id="ARBA00022737"/>
    </source>
</evidence>
<dbReference type="PANTHER" id="PTHR34135:SF2">
    <property type="entry name" value="LYSOZYME"/>
    <property type="match status" value="1"/>
</dbReference>
<dbReference type="Gene3D" id="2.10.270.20">
    <property type="match status" value="1"/>
</dbReference>
<gene>
    <name evidence="9" type="ORF">DFH45_004771</name>
    <name evidence="8" type="ORF">LF65_03047</name>
</gene>
<dbReference type="GO" id="GO:0009253">
    <property type="term" value="P:peptidoglycan catabolic process"/>
    <property type="evidence" value="ECO:0007669"/>
    <property type="project" value="InterPro"/>
</dbReference>
<keyword evidence="7" id="KW-0732">Signal</keyword>
<dbReference type="PANTHER" id="PTHR34135">
    <property type="entry name" value="LYSOZYME"/>
    <property type="match status" value="1"/>
</dbReference>
<evidence type="ECO:0000256" key="5">
    <source>
        <dbReference type="PROSITE-ProRule" id="PRU00591"/>
    </source>
</evidence>
<dbReference type="Pfam" id="PF01183">
    <property type="entry name" value="Glyco_hydro_25"/>
    <property type="match status" value="1"/>
</dbReference>
<comment type="similarity">
    <text evidence="1 6">Belongs to the glycosyl hydrolase 25 family.</text>
</comment>
<dbReference type="SMART" id="SM00641">
    <property type="entry name" value="Glyco_25"/>
    <property type="match status" value="1"/>
</dbReference>
<dbReference type="SUPFAM" id="SSF51445">
    <property type="entry name" value="(Trans)glycosidases"/>
    <property type="match status" value="1"/>
</dbReference>
<dbReference type="InterPro" id="IPR002053">
    <property type="entry name" value="Glyco_hydro_25"/>
</dbReference>
<sequence length="486" mass="54760">MNIRKKLTSFILVLLTSISFGQVVNVQAATTDSTVVSSNTVSKISDEIPNPGIPENKPSELNVIYKYSTQDIVNSNDGKVNITSTIGWKKENGYWYYYKSDNTRATGWIKPDNKWYYLKYDGRMVTGWFNVNGIWYYLDQSGSMVTGWSKLNNVWYFLNGSGAMITGLNKIDNKIYMFYSSGEMATGWYKSGDNWYYSSSSGSMATGWIKDNGTWYYLYDTGAMAKGWVNIDEKWYYLKSSGAMSTGWINSGSDTYYLDKSSGALVTNSTIDGYKIGSDGKKIGPGNPVNNNSDTLLKGIDISHYNGDIDFKRVKASGIQCVYIKATEGTTYVDNYLGISYSGAQNAGLNTGFYHFLVGTSSPETQARNFYNNIKDKQNDLKPALDIEQDGFDVMGYALRFIDEFKKLSNMDICIYTYSDFIKNNLDSRLSKYTLWEANYYKSPFNLPANSVWNSRAGHQYTDKGVIDGIYGDVDLDEFTQDILSN</sequence>
<reference evidence="10" key="1">
    <citation type="submission" date="2014-12" db="EMBL/GenBank/DDBJ databases">
        <title>Genome sequence of Clostridium beijerinckii strain 59B.</title>
        <authorList>
            <person name="Little G.T."/>
            <person name="Minton N.P."/>
        </authorList>
    </citation>
    <scope>NUCLEOTIDE SEQUENCE [LARGE SCALE GENOMIC DNA]</scope>
    <source>
        <strain evidence="10">59B</strain>
    </source>
</reference>
<dbReference type="RefSeq" id="WP_041897125.1">
    <property type="nucleotide sequence ID" value="NZ_CP010086.2"/>
</dbReference>
<proteinExistence type="inferred from homology"/>
<feature type="chain" id="PRO_5010611696" description="Lysozyme" evidence="7">
    <location>
        <begin position="29"/>
        <end position="486"/>
    </location>
</feature>
<evidence type="ECO:0000256" key="6">
    <source>
        <dbReference type="RuleBase" id="RU361176"/>
    </source>
</evidence>
<dbReference type="InterPro" id="IPR018337">
    <property type="entry name" value="Cell_wall/Cho-bd_repeat"/>
</dbReference>
<feature type="repeat" description="Cell wall-binding" evidence="5">
    <location>
        <begin position="185"/>
        <end position="204"/>
    </location>
</feature>
<organism evidence="8 10">
    <name type="scientific">Clostridium beijerinckii</name>
    <name type="common">Clostridium MP</name>
    <dbReference type="NCBI Taxonomy" id="1520"/>
    <lineage>
        <taxon>Bacteria</taxon>
        <taxon>Bacillati</taxon>
        <taxon>Bacillota</taxon>
        <taxon>Clostridia</taxon>
        <taxon>Eubacteriales</taxon>
        <taxon>Clostridiaceae</taxon>
        <taxon>Clostridium</taxon>
    </lineage>
</organism>
<evidence type="ECO:0000256" key="3">
    <source>
        <dbReference type="ARBA" id="ARBA00022801"/>
    </source>
</evidence>
<accession>A0A0B5QBK7</accession>
<dbReference type="OrthoDB" id="9800780at2"/>
<feature type="repeat" description="Cell wall-binding" evidence="5">
    <location>
        <begin position="205"/>
        <end position="224"/>
    </location>
</feature>
<dbReference type="PROSITE" id="PS00953">
    <property type="entry name" value="GLYCOSYL_HYDROL_F25_1"/>
    <property type="match status" value="1"/>
</dbReference>
<keyword evidence="2" id="KW-0677">Repeat</keyword>
<evidence type="ECO:0000313" key="9">
    <source>
        <dbReference type="EMBL" id="NRV11808.1"/>
    </source>
</evidence>
<dbReference type="EMBL" id="JABSXK010000001">
    <property type="protein sequence ID" value="NRV11808.1"/>
    <property type="molecule type" value="Genomic_DNA"/>
</dbReference>
<dbReference type="Pfam" id="PF19127">
    <property type="entry name" value="Choline_bind_3"/>
    <property type="match status" value="2"/>
</dbReference>
<dbReference type="EMBL" id="CP010086">
    <property type="protein sequence ID" value="AJG99614.1"/>
    <property type="molecule type" value="Genomic_DNA"/>
</dbReference>
<dbReference type="Proteomes" id="UP000821656">
    <property type="component" value="Unassembled WGS sequence"/>
</dbReference>
<dbReference type="GO" id="GO:0016052">
    <property type="term" value="P:carbohydrate catabolic process"/>
    <property type="evidence" value="ECO:0007669"/>
    <property type="project" value="TreeGrafter"/>
</dbReference>
<keyword evidence="3 6" id="KW-0378">Hydrolase</keyword>
<dbReference type="STRING" id="1520.LF65_03047"/>
<dbReference type="SUPFAM" id="SSF69360">
    <property type="entry name" value="Cell wall binding repeat"/>
    <property type="match status" value="1"/>
</dbReference>
<name>A0A0B5QBK7_CLOBE</name>
<feature type="repeat" description="Cell wall-binding" evidence="5">
    <location>
        <begin position="145"/>
        <end position="164"/>
    </location>
</feature>
<dbReference type="GO" id="GO:0016998">
    <property type="term" value="P:cell wall macromolecule catabolic process"/>
    <property type="evidence" value="ECO:0007669"/>
    <property type="project" value="InterPro"/>
</dbReference>
<feature type="signal peptide" evidence="7">
    <location>
        <begin position="1"/>
        <end position="28"/>
    </location>
</feature>
<evidence type="ECO:0000313" key="8">
    <source>
        <dbReference type="EMBL" id="AJG99614.1"/>
    </source>
</evidence>
<keyword evidence="4 6" id="KW-0326">Glycosidase</keyword>
<dbReference type="Proteomes" id="UP000031866">
    <property type="component" value="Chromosome"/>
</dbReference>
<comment type="catalytic activity">
    <reaction evidence="6">
        <text>Hydrolysis of (1-&gt;4)-beta-linkages between N-acetylmuramic acid and N-acetyl-D-glucosamine residues in a peptidoglycan and between N-acetyl-D-glucosamine residues in chitodextrins.</text>
        <dbReference type="EC" id="3.2.1.17"/>
    </reaction>
</comment>